<feature type="compositionally biased region" description="Low complexity" evidence="1">
    <location>
        <begin position="217"/>
        <end position="229"/>
    </location>
</feature>
<gene>
    <name evidence="3" type="ORF">SAMN02745220_02682</name>
</gene>
<reference evidence="3 4" key="1">
    <citation type="submission" date="2016-12" db="EMBL/GenBank/DDBJ databases">
        <authorList>
            <person name="Song W.-J."/>
            <person name="Kurnit D.M."/>
        </authorList>
    </citation>
    <scope>NUCLEOTIDE SEQUENCE [LARGE SCALE GENOMIC DNA]</scope>
    <source>
        <strain evidence="3 4">DSM 18488</strain>
    </source>
</reference>
<feature type="domain" description="Cyclic nucleotide-binding" evidence="2">
    <location>
        <begin position="343"/>
        <end position="445"/>
    </location>
</feature>
<dbReference type="InterPro" id="IPR018490">
    <property type="entry name" value="cNMP-bd_dom_sf"/>
</dbReference>
<dbReference type="Gene3D" id="2.60.120.10">
    <property type="entry name" value="Jelly Rolls"/>
    <property type="match status" value="1"/>
</dbReference>
<accession>A0A1M7Y8X8</accession>
<name>A0A1M7Y8X8_9BACT</name>
<dbReference type="Proteomes" id="UP000184603">
    <property type="component" value="Unassembled WGS sequence"/>
</dbReference>
<dbReference type="Gene3D" id="1.25.10.10">
    <property type="entry name" value="Leucine-rich Repeat Variant"/>
    <property type="match status" value="1"/>
</dbReference>
<dbReference type="InterPro" id="IPR011989">
    <property type="entry name" value="ARM-like"/>
</dbReference>
<dbReference type="STRING" id="1121416.SAMN02745220_02682"/>
<dbReference type="OrthoDB" id="5428640at2"/>
<sequence length="593" mass="65270">MKTFLTKIAQLGSIIDVTLLSSRGEGLFFYSNSRELPAGKDSEARWSEIITSLGNPVTADFVFAKGRYFLQQTTIGYLIVGMQNDSNLNKVRIACNAVSKKLSDTSICKQTLLKLLTDTEELLKPHVIKELLPLADRSVASTLLSLLGQRDQFKANTRDKLLLFICQALGYCKSPEAIEPLQTLLATDKGKLGQNVARAAQIAILQLKESQSQMPTGQSIRGQSRSSQSSHDRPTPSSAASPKNEKTVSTTARNRSSVPNLPEAQQISELLINGSKNEAMTLLLDHISVAAKSRNFIKAEHLRNWLIEIDSMAVGEIIRAAEIIEEERKSAINNEDLNTWQKLIDNISAEAFSALYHAFTRQKFNTGEMIVQQGDLESTLFFINSGKVQIQMTCGGKSEPVSTLEAGTAFGAEAFFELSVWTFGAKSLGAEIFLLSHDVFQKIVGHYPALEAKLADFCRQPLQSQPLFARGRKTRRHHERKTANNRVAFGLLDEKGNEAGRVAKGDLIDISQGGLALSFHASQKKAAANLLGKKVQFSIFCRNTEPLVSRVGIVRAIGSHDPIGNLYSMHVEFDQQLTPTELRRIGVIEKAPS</sequence>
<organism evidence="3 4">
    <name type="scientific">Desulfopila aestuarii DSM 18488</name>
    <dbReference type="NCBI Taxonomy" id="1121416"/>
    <lineage>
        <taxon>Bacteria</taxon>
        <taxon>Pseudomonadati</taxon>
        <taxon>Thermodesulfobacteriota</taxon>
        <taxon>Desulfobulbia</taxon>
        <taxon>Desulfobulbales</taxon>
        <taxon>Desulfocapsaceae</taxon>
        <taxon>Desulfopila</taxon>
    </lineage>
</organism>
<proteinExistence type="predicted"/>
<evidence type="ECO:0000256" key="1">
    <source>
        <dbReference type="SAM" id="MobiDB-lite"/>
    </source>
</evidence>
<dbReference type="InterPro" id="IPR009875">
    <property type="entry name" value="PilZ_domain"/>
</dbReference>
<dbReference type="RefSeq" id="WP_073613966.1">
    <property type="nucleotide sequence ID" value="NZ_FRFE01000012.1"/>
</dbReference>
<dbReference type="CDD" id="cd00038">
    <property type="entry name" value="CAP_ED"/>
    <property type="match status" value="1"/>
</dbReference>
<dbReference type="Pfam" id="PF00027">
    <property type="entry name" value="cNMP_binding"/>
    <property type="match status" value="1"/>
</dbReference>
<dbReference type="Pfam" id="PF07238">
    <property type="entry name" value="PilZ"/>
    <property type="match status" value="1"/>
</dbReference>
<dbReference type="EMBL" id="FRFE01000012">
    <property type="protein sequence ID" value="SHO49080.1"/>
    <property type="molecule type" value="Genomic_DNA"/>
</dbReference>
<keyword evidence="4" id="KW-1185">Reference proteome</keyword>
<evidence type="ECO:0000259" key="2">
    <source>
        <dbReference type="PROSITE" id="PS50042"/>
    </source>
</evidence>
<dbReference type="GO" id="GO:0035438">
    <property type="term" value="F:cyclic-di-GMP binding"/>
    <property type="evidence" value="ECO:0007669"/>
    <property type="project" value="InterPro"/>
</dbReference>
<dbReference type="InterPro" id="IPR014710">
    <property type="entry name" value="RmlC-like_jellyroll"/>
</dbReference>
<evidence type="ECO:0000313" key="4">
    <source>
        <dbReference type="Proteomes" id="UP000184603"/>
    </source>
</evidence>
<dbReference type="SMART" id="SM00100">
    <property type="entry name" value="cNMP"/>
    <property type="match status" value="1"/>
</dbReference>
<dbReference type="InterPro" id="IPR000595">
    <property type="entry name" value="cNMP-bd_dom"/>
</dbReference>
<protein>
    <submittedName>
        <fullName evidence="3">PilZ domain-containing protein</fullName>
    </submittedName>
</protein>
<dbReference type="AlphaFoldDB" id="A0A1M7Y8X8"/>
<evidence type="ECO:0000313" key="3">
    <source>
        <dbReference type="EMBL" id="SHO49080.1"/>
    </source>
</evidence>
<dbReference type="SUPFAM" id="SSF51206">
    <property type="entry name" value="cAMP-binding domain-like"/>
    <property type="match status" value="1"/>
</dbReference>
<feature type="region of interest" description="Disordered" evidence="1">
    <location>
        <begin position="213"/>
        <end position="260"/>
    </location>
</feature>
<feature type="compositionally biased region" description="Polar residues" evidence="1">
    <location>
        <begin position="235"/>
        <end position="260"/>
    </location>
</feature>
<dbReference type="PROSITE" id="PS50042">
    <property type="entry name" value="CNMP_BINDING_3"/>
    <property type="match status" value="1"/>
</dbReference>